<dbReference type="Gene3D" id="2.40.160.10">
    <property type="entry name" value="Porin"/>
    <property type="match status" value="1"/>
</dbReference>
<gene>
    <name evidence="2" type="ordered locus">Thivi_4159</name>
</gene>
<evidence type="ECO:0000313" key="2">
    <source>
        <dbReference type="EMBL" id="AFL75977.1"/>
    </source>
</evidence>
<dbReference type="Proteomes" id="UP000006062">
    <property type="component" value="Chromosome"/>
</dbReference>
<accession>I3YG59</accession>
<feature type="signal peptide" evidence="1">
    <location>
        <begin position="1"/>
        <end position="25"/>
    </location>
</feature>
<name>I3YG59_THIV6</name>
<dbReference type="InterPro" id="IPR023614">
    <property type="entry name" value="Porin_dom_sf"/>
</dbReference>
<dbReference type="eggNOG" id="COG1024">
    <property type="taxonomic scope" value="Bacteria"/>
</dbReference>
<dbReference type="RefSeq" id="WP_014780361.1">
    <property type="nucleotide sequence ID" value="NC_018012.1"/>
</dbReference>
<proteinExistence type="predicted"/>
<protein>
    <submittedName>
        <fullName evidence="2">Uncharacterized protein</fullName>
    </submittedName>
</protein>
<dbReference type="STRING" id="765911.Thivi_4159"/>
<dbReference type="SUPFAM" id="SSF56935">
    <property type="entry name" value="Porins"/>
    <property type="match status" value="1"/>
</dbReference>
<dbReference type="AlphaFoldDB" id="I3YG59"/>
<sequence>MIPVLQRWRACLVALVFALPCTLRAEVQLSGFATLGAAISDQDFVYQRYIDDHGTLNRDSLFGLQLDAQLADAWSLTLQAKAAPSTHSDTGWEPTLSWAFLSWRPDNDLLLRAGKLRLPLMLYSANSDVGTTFEFARLPTELYSLIPTTDVKGLSVARTWLDGEREWTLEGYAGRAHSDWRYFLREDIPPDLPDGPLYIGVDMDLAGLVLSLRDGENIWRAGLHRSDLESDYGPLPATYPFVPIAPGIGYYKLDSAMPGPPVPTVDRLIIYVLTLGAEIALPHDVRLVGEYGRRRITNATMGPDTSAGYLALLKRVGRWTPYVYWAGMRTQADALGLYTAVNDNRVPDFIPGAAAINASQRTGADLHGAFDQYSVAIGTSYSLSPTSKLKAEWLHTQTGAVSSFLDPPADEDSGGRQVNVFSLSYNVTF</sequence>
<feature type="chain" id="PRO_5003683477" evidence="1">
    <location>
        <begin position="26"/>
        <end position="429"/>
    </location>
</feature>
<dbReference type="HOGENOM" id="CLU_595413_0_0_6"/>
<dbReference type="KEGG" id="tvi:Thivi_4159"/>
<keyword evidence="3" id="KW-1185">Reference proteome</keyword>
<dbReference type="EMBL" id="CP003154">
    <property type="protein sequence ID" value="AFL75977.1"/>
    <property type="molecule type" value="Genomic_DNA"/>
</dbReference>
<organism evidence="2 3">
    <name type="scientific">Thiocystis violascens (strain ATCC 17096 / DSM 198 / 6111)</name>
    <name type="common">Chromatium violascens</name>
    <dbReference type="NCBI Taxonomy" id="765911"/>
    <lineage>
        <taxon>Bacteria</taxon>
        <taxon>Pseudomonadati</taxon>
        <taxon>Pseudomonadota</taxon>
        <taxon>Gammaproteobacteria</taxon>
        <taxon>Chromatiales</taxon>
        <taxon>Chromatiaceae</taxon>
        <taxon>Thiocystis</taxon>
    </lineage>
</organism>
<keyword evidence="1" id="KW-0732">Signal</keyword>
<reference evidence="2 3" key="1">
    <citation type="submission" date="2012-06" db="EMBL/GenBank/DDBJ databases">
        <title>Complete sequence of Thiocystis violascens DSM 198.</title>
        <authorList>
            <consortium name="US DOE Joint Genome Institute"/>
            <person name="Lucas S."/>
            <person name="Han J."/>
            <person name="Lapidus A."/>
            <person name="Cheng J.-F."/>
            <person name="Goodwin L."/>
            <person name="Pitluck S."/>
            <person name="Peters L."/>
            <person name="Ovchinnikova G."/>
            <person name="Teshima H."/>
            <person name="Detter J.C."/>
            <person name="Han C."/>
            <person name="Tapia R."/>
            <person name="Land M."/>
            <person name="Hauser L."/>
            <person name="Kyrpides N."/>
            <person name="Ivanova N."/>
            <person name="Pagani I."/>
            <person name="Vogl K."/>
            <person name="Liu Z."/>
            <person name="Frigaard N.-U."/>
            <person name="Bryant D."/>
            <person name="Woyke T."/>
        </authorList>
    </citation>
    <scope>NUCLEOTIDE SEQUENCE [LARGE SCALE GENOMIC DNA]</scope>
    <source>
        <strain evidence="3">ATCC 17096 / DSM 198 / 6111</strain>
    </source>
</reference>
<evidence type="ECO:0000313" key="3">
    <source>
        <dbReference type="Proteomes" id="UP000006062"/>
    </source>
</evidence>
<evidence type="ECO:0000256" key="1">
    <source>
        <dbReference type="SAM" id="SignalP"/>
    </source>
</evidence>